<evidence type="ECO:0000313" key="2">
    <source>
        <dbReference type="Proteomes" id="UP001202831"/>
    </source>
</evidence>
<organism evidence="1 2">
    <name type="scientific">Shewanella corallii</name>
    <dbReference type="NCBI Taxonomy" id="560080"/>
    <lineage>
        <taxon>Bacteria</taxon>
        <taxon>Pseudomonadati</taxon>
        <taxon>Pseudomonadota</taxon>
        <taxon>Gammaproteobacteria</taxon>
        <taxon>Alteromonadales</taxon>
        <taxon>Shewanellaceae</taxon>
        <taxon>Shewanella</taxon>
    </lineage>
</organism>
<accession>A0ABT0N547</accession>
<gene>
    <name evidence="1" type="ORF">L2725_07160</name>
</gene>
<evidence type="ECO:0000313" key="1">
    <source>
        <dbReference type="EMBL" id="MCL2913566.1"/>
    </source>
</evidence>
<evidence type="ECO:0008006" key="3">
    <source>
        <dbReference type="Google" id="ProtNLM"/>
    </source>
</evidence>
<name>A0ABT0N547_9GAMM</name>
<dbReference type="RefSeq" id="WP_249248311.1">
    <property type="nucleotide sequence ID" value="NZ_JAKIKT010000002.1"/>
</dbReference>
<keyword evidence="2" id="KW-1185">Reference proteome</keyword>
<reference evidence="1 2" key="1">
    <citation type="submission" date="2022-01" db="EMBL/GenBank/DDBJ databases">
        <title>Whole genome-based taxonomy of the Shewanellaceae.</title>
        <authorList>
            <person name="Martin-Rodriguez A.J."/>
        </authorList>
    </citation>
    <scope>NUCLEOTIDE SEQUENCE [LARGE SCALE GENOMIC DNA]</scope>
    <source>
        <strain evidence="1 2">DSM 21332</strain>
    </source>
</reference>
<dbReference type="EMBL" id="JAKIKT010000002">
    <property type="protein sequence ID" value="MCL2913566.1"/>
    <property type="molecule type" value="Genomic_DNA"/>
</dbReference>
<protein>
    <recommendedName>
        <fullName evidence="3">FidL-like membrane protein</fullName>
    </recommendedName>
</protein>
<sequence length="172" mass="19305">MSKGYLCMLAAVLSTLVITIAGVIRVMGEESQRTLMMNCSSELFDRARIGEHDSYLLVDLNMQGNSVQLNYRYFDIQGKILSMVAMSGELKSVSADNRLYTLNMHKKQESVLVAREELPSHFKYISYISGLNTNDKGKQGLSVEILDKDDTNDYAIVLFQPSNTVCGCRLMQ</sequence>
<dbReference type="Proteomes" id="UP001202831">
    <property type="component" value="Unassembled WGS sequence"/>
</dbReference>
<proteinExistence type="predicted"/>
<comment type="caution">
    <text evidence="1">The sequence shown here is derived from an EMBL/GenBank/DDBJ whole genome shotgun (WGS) entry which is preliminary data.</text>
</comment>